<dbReference type="PANTHER" id="PTHR45717">
    <property type="entry name" value="OS12G0527900 PROTEIN"/>
    <property type="match status" value="1"/>
</dbReference>
<organism evidence="4 5">
    <name type="scientific">Populus deltoides</name>
    <name type="common">Eastern poplar</name>
    <name type="synonym">Eastern cottonwood</name>
    <dbReference type="NCBI Taxonomy" id="3696"/>
    <lineage>
        <taxon>Eukaryota</taxon>
        <taxon>Viridiplantae</taxon>
        <taxon>Streptophyta</taxon>
        <taxon>Embryophyta</taxon>
        <taxon>Tracheophyta</taxon>
        <taxon>Spermatophyta</taxon>
        <taxon>Magnoliopsida</taxon>
        <taxon>eudicotyledons</taxon>
        <taxon>Gunneridae</taxon>
        <taxon>Pentapetalae</taxon>
        <taxon>rosids</taxon>
        <taxon>fabids</taxon>
        <taxon>Malpighiales</taxon>
        <taxon>Salicaceae</taxon>
        <taxon>Saliceae</taxon>
        <taxon>Populus</taxon>
    </lineage>
</organism>
<gene>
    <name evidence="4" type="ORF">H0E87_012212</name>
</gene>
<reference evidence="4" key="1">
    <citation type="journal article" date="2021" name="J. Hered.">
        <title>Genome Assembly of Salicaceae Populus deltoides (Eastern Cottonwood) I-69 Based on Nanopore Sequencing and Hi-C Technologies.</title>
        <authorList>
            <person name="Bai S."/>
            <person name="Wu H."/>
            <person name="Zhang J."/>
            <person name="Pan Z."/>
            <person name="Zhao W."/>
            <person name="Li Z."/>
            <person name="Tong C."/>
        </authorList>
    </citation>
    <scope>NUCLEOTIDE SEQUENCE</scope>
    <source>
        <tissue evidence="4">Leaf</tissue>
    </source>
</reference>
<dbReference type="GO" id="GO:0005739">
    <property type="term" value="C:mitochondrion"/>
    <property type="evidence" value="ECO:0007669"/>
    <property type="project" value="TreeGrafter"/>
</dbReference>
<accession>A0A8T2YIM5</accession>
<evidence type="ECO:0000256" key="1">
    <source>
        <dbReference type="ARBA" id="ARBA00007626"/>
    </source>
</evidence>
<comment type="caution">
    <text evidence="4">The sequence shown here is derived from an EMBL/GenBank/DDBJ whole genome shotgun (WGS) entry which is preliminary data.</text>
</comment>
<dbReference type="Proteomes" id="UP000807159">
    <property type="component" value="Chromosome 6"/>
</dbReference>
<dbReference type="EMBL" id="JACEGQ020000006">
    <property type="protein sequence ID" value="KAH8504887.1"/>
    <property type="molecule type" value="Genomic_DNA"/>
</dbReference>
<dbReference type="Pfam" id="PF01535">
    <property type="entry name" value="PPR"/>
    <property type="match status" value="2"/>
</dbReference>
<keyword evidence="2" id="KW-0677">Repeat</keyword>
<evidence type="ECO:0000313" key="5">
    <source>
        <dbReference type="Proteomes" id="UP000807159"/>
    </source>
</evidence>
<dbReference type="Gene3D" id="1.25.40.10">
    <property type="entry name" value="Tetratricopeptide repeat domain"/>
    <property type="match status" value="1"/>
</dbReference>
<keyword evidence="5" id="KW-1185">Reference proteome</keyword>
<dbReference type="Pfam" id="PF13041">
    <property type="entry name" value="PPR_2"/>
    <property type="match status" value="1"/>
</dbReference>
<evidence type="ECO:0008006" key="6">
    <source>
        <dbReference type="Google" id="ProtNLM"/>
    </source>
</evidence>
<evidence type="ECO:0000256" key="3">
    <source>
        <dbReference type="PROSITE-ProRule" id="PRU00708"/>
    </source>
</evidence>
<name>A0A8T2YIM5_POPDE</name>
<dbReference type="GO" id="GO:0003729">
    <property type="term" value="F:mRNA binding"/>
    <property type="evidence" value="ECO:0007669"/>
    <property type="project" value="UniProtKB-ARBA"/>
</dbReference>
<proteinExistence type="inferred from homology"/>
<feature type="repeat" description="PPR" evidence="3">
    <location>
        <begin position="24"/>
        <end position="58"/>
    </location>
</feature>
<evidence type="ECO:0000313" key="4">
    <source>
        <dbReference type="EMBL" id="KAH8504887.1"/>
    </source>
</evidence>
<sequence length="257" mass="29969">MPKQNLWKKQSVPQEMKTLRYANASLVYNIILKFYFQTGNIEKIDSLMQEMEQNGIASDKFAHSIQLSAYTSVSDVEGIEKTLTRMDSDPNIFFDWTTYTVAAKGYTKLDLLTKALEMLKKSDRLISGKKTNEFLRIWELYKKNKKVYKEAYISIIASLLKLDDFEIAEKIFEEWEFRNHLCYGNVIPNFLIDAHSRRSRGEGYLRNGQTLTAMEAMKKEVVVSGRRWKPSNESLATCLEYLKEEGDLEKVKDSWSY</sequence>
<dbReference type="InterPro" id="IPR011990">
    <property type="entry name" value="TPR-like_helical_dom_sf"/>
</dbReference>
<protein>
    <recommendedName>
        <fullName evidence="6">Pentatricopeptide repeat-containing protein</fullName>
    </recommendedName>
</protein>
<dbReference type="AlphaFoldDB" id="A0A8T2YIM5"/>
<dbReference type="NCBIfam" id="TIGR00756">
    <property type="entry name" value="PPR"/>
    <property type="match status" value="1"/>
</dbReference>
<comment type="similarity">
    <text evidence="1">Belongs to the PPR family. P subfamily.</text>
</comment>
<dbReference type="PROSITE" id="PS51375">
    <property type="entry name" value="PPR"/>
    <property type="match status" value="1"/>
</dbReference>
<dbReference type="PANTHER" id="PTHR45717:SF28">
    <property type="entry name" value="PENTACOTRIPEPTIDE-REPEAT REGION OF PRORP DOMAIN-CONTAINING PROTEIN"/>
    <property type="match status" value="1"/>
</dbReference>
<dbReference type="InterPro" id="IPR002885">
    <property type="entry name" value="PPR_rpt"/>
</dbReference>
<evidence type="ECO:0000256" key="2">
    <source>
        <dbReference type="ARBA" id="ARBA00022737"/>
    </source>
</evidence>